<evidence type="ECO:0000256" key="9">
    <source>
        <dbReference type="ARBA" id="ARBA00022990"/>
    </source>
</evidence>
<evidence type="ECO:0000256" key="12">
    <source>
        <dbReference type="ARBA" id="ARBA00023136"/>
    </source>
</evidence>
<feature type="compositionally biased region" description="Acidic residues" evidence="18">
    <location>
        <begin position="779"/>
        <end position="796"/>
    </location>
</feature>
<comment type="subcellular location">
    <subcellularLocation>
        <location evidence="2">Cytoplasm</location>
    </subcellularLocation>
    <subcellularLocation>
        <location evidence="1">Golgi apparatus membrane</location>
        <topology evidence="1">Peripheral membrane protein</topology>
        <orientation evidence="1">Cytoplasmic side</orientation>
    </subcellularLocation>
</comment>
<evidence type="ECO:0000256" key="8">
    <source>
        <dbReference type="ARBA" id="ARBA00022927"/>
    </source>
</evidence>
<feature type="domain" description="AP-3 complex subunit delta" evidence="19">
    <location>
        <begin position="660"/>
        <end position="809"/>
    </location>
</feature>
<feature type="region of interest" description="Disordered" evidence="18">
    <location>
        <begin position="897"/>
        <end position="960"/>
    </location>
</feature>
<dbReference type="Proteomes" id="UP000322234">
    <property type="component" value="Unassembled WGS sequence"/>
</dbReference>
<dbReference type="Gene3D" id="3.30.450.50">
    <property type="entry name" value="Longin domain"/>
    <property type="match status" value="1"/>
</dbReference>
<feature type="compositionally biased region" description="Basic and acidic residues" evidence="18">
    <location>
        <begin position="900"/>
        <end position="909"/>
    </location>
</feature>
<feature type="compositionally biased region" description="Basic and acidic residues" evidence="18">
    <location>
        <begin position="648"/>
        <end position="675"/>
    </location>
</feature>
<keyword evidence="5" id="KW-0963">Cytoplasm</keyword>
<evidence type="ECO:0000256" key="2">
    <source>
        <dbReference type="ARBA" id="ARBA00004496"/>
    </source>
</evidence>
<dbReference type="InterPro" id="IPR010474">
    <property type="entry name" value="AP3D_dom_metazoa"/>
</dbReference>
<keyword evidence="7" id="KW-0677">Repeat</keyword>
<evidence type="ECO:0000256" key="14">
    <source>
        <dbReference type="ARBA" id="ARBA00071053"/>
    </source>
</evidence>
<feature type="compositionally biased region" description="Basic residues" evidence="18">
    <location>
        <begin position="743"/>
        <end position="761"/>
    </location>
</feature>
<dbReference type="GO" id="GO:0030123">
    <property type="term" value="C:AP-3 adaptor complex"/>
    <property type="evidence" value="ECO:0007669"/>
    <property type="project" value="InterPro"/>
</dbReference>
<keyword evidence="10" id="KW-0333">Golgi apparatus</keyword>
<protein>
    <recommendedName>
        <fullName evidence="14">AP-3 complex subunit delta-1</fullName>
    </recommendedName>
    <alternativeName>
        <fullName evidence="15">AP-3 complex subunit delta</fullName>
    </alternativeName>
    <alternativeName>
        <fullName evidence="17">Adaptor-related protein complex 3 subunit delta-1</fullName>
    </alternativeName>
    <alternativeName>
        <fullName evidence="16">Delta-adaptin</fullName>
    </alternativeName>
</protein>
<dbReference type="PANTHER" id="PTHR22781:SF12">
    <property type="entry name" value="AP-3 COMPLEX SUBUNIT DELTA-1"/>
    <property type="match status" value="1"/>
</dbReference>
<evidence type="ECO:0000256" key="1">
    <source>
        <dbReference type="ARBA" id="ARBA00004255"/>
    </source>
</evidence>
<evidence type="ECO:0000259" key="19">
    <source>
        <dbReference type="SMART" id="SM01354"/>
    </source>
</evidence>
<evidence type="ECO:0000256" key="3">
    <source>
        <dbReference type="ARBA" id="ARBA00006613"/>
    </source>
</evidence>
<evidence type="ECO:0000256" key="11">
    <source>
        <dbReference type="ARBA" id="ARBA00023054"/>
    </source>
</evidence>
<organism evidence="20 21">
    <name type="scientific">Bos mutus</name>
    <name type="common">wild yak</name>
    <dbReference type="NCBI Taxonomy" id="72004"/>
    <lineage>
        <taxon>Eukaryota</taxon>
        <taxon>Metazoa</taxon>
        <taxon>Chordata</taxon>
        <taxon>Craniata</taxon>
        <taxon>Vertebrata</taxon>
        <taxon>Euteleostomi</taxon>
        <taxon>Mammalia</taxon>
        <taxon>Eutheria</taxon>
        <taxon>Laurasiatheria</taxon>
        <taxon>Artiodactyla</taxon>
        <taxon>Ruminantia</taxon>
        <taxon>Pecora</taxon>
        <taxon>Bovidae</taxon>
        <taxon>Bovinae</taxon>
        <taxon>Bos</taxon>
    </lineage>
</organism>
<evidence type="ECO:0000256" key="13">
    <source>
        <dbReference type="ARBA" id="ARBA00055970"/>
    </source>
</evidence>
<dbReference type="GO" id="GO:0006896">
    <property type="term" value="P:Golgi to vacuole transport"/>
    <property type="evidence" value="ECO:0007669"/>
    <property type="project" value="TreeGrafter"/>
</dbReference>
<feature type="compositionally biased region" description="Basic and acidic residues" evidence="18">
    <location>
        <begin position="797"/>
        <end position="834"/>
    </location>
</feature>
<comment type="similarity">
    <text evidence="3">Belongs to the adaptor complexes large subunit family.</text>
</comment>
<dbReference type="InterPro" id="IPR002553">
    <property type="entry name" value="Clathrin/coatomer_adapt-like_N"/>
</dbReference>
<reference evidence="20" key="1">
    <citation type="submission" date="2019-10" db="EMBL/GenBank/DDBJ databases">
        <title>The sequence and de novo assembly of the wild yak genome.</title>
        <authorList>
            <person name="Liu Y."/>
        </authorList>
    </citation>
    <scope>NUCLEOTIDE SEQUENCE [LARGE SCALE GENOMIC DNA]</scope>
    <source>
        <strain evidence="20">WY2019</strain>
    </source>
</reference>
<keyword evidence="12" id="KW-0472">Membrane</keyword>
<dbReference type="InterPro" id="IPR016024">
    <property type="entry name" value="ARM-type_fold"/>
</dbReference>
<evidence type="ECO:0000256" key="6">
    <source>
        <dbReference type="ARBA" id="ARBA00022553"/>
    </source>
</evidence>
<dbReference type="GO" id="GO:0006623">
    <property type="term" value="P:protein targeting to vacuole"/>
    <property type="evidence" value="ECO:0007669"/>
    <property type="project" value="TreeGrafter"/>
</dbReference>
<feature type="compositionally biased region" description="Acidic residues" evidence="18">
    <location>
        <begin position="942"/>
        <end position="959"/>
    </location>
</feature>
<comment type="function">
    <text evidence="13">Part of the AP-3 complex, an adaptor-related complex which is not clathrin-associated. The complex is associated with the Golgi region as well as more peripheral structures. It facilitates the budding of vesicles from the Golgi membrane and may be directly involved in trafficking to lysosomes. Involved in process of CD8+ T-cell and NK cell degranulation. In concert with the BLOC-1 complex, AP-3 is required to target cargos into vesicles assembled at cell bodies for delivery into neurites and nerve terminals.</text>
</comment>
<gene>
    <name evidence="20" type="ORF">E5288_WYG002604</name>
</gene>
<dbReference type="Gene3D" id="1.25.10.10">
    <property type="entry name" value="Leucine-rich Repeat Variant"/>
    <property type="match status" value="1"/>
</dbReference>
<evidence type="ECO:0000256" key="18">
    <source>
        <dbReference type="SAM" id="MobiDB-lite"/>
    </source>
</evidence>
<dbReference type="GO" id="GO:0016182">
    <property type="term" value="P:synaptic vesicle budding from endosome"/>
    <property type="evidence" value="ECO:0007669"/>
    <property type="project" value="TreeGrafter"/>
</dbReference>
<dbReference type="FunFam" id="3.30.450.50:FF:000001">
    <property type="entry name" value="AP-3 complex subunit delta-1, putative"/>
    <property type="match status" value="1"/>
</dbReference>
<evidence type="ECO:0000313" key="21">
    <source>
        <dbReference type="Proteomes" id="UP000322234"/>
    </source>
</evidence>
<dbReference type="InterPro" id="IPR017105">
    <property type="entry name" value="AP3_complex_dsu"/>
</dbReference>
<dbReference type="Pfam" id="PF06375">
    <property type="entry name" value="AP3D1"/>
    <property type="match status" value="1"/>
</dbReference>
<name>A0A6B0R8L5_9CETA</name>
<dbReference type="GO" id="GO:0098943">
    <property type="term" value="P:neurotransmitter receptor transport, postsynaptic endosome to lysosome"/>
    <property type="evidence" value="ECO:0007669"/>
    <property type="project" value="TreeGrafter"/>
</dbReference>
<dbReference type="GO" id="GO:0010008">
    <property type="term" value="C:endosome membrane"/>
    <property type="evidence" value="ECO:0007669"/>
    <property type="project" value="TreeGrafter"/>
</dbReference>
<proteinExistence type="inferred from homology"/>
<feature type="compositionally biased region" description="Basic and acidic residues" evidence="18">
    <location>
        <begin position="919"/>
        <end position="930"/>
    </location>
</feature>
<sequence length="1197" mass="134641">MALKMVKGSIDRMFDKNLQDLVRGIRNHKEDEAKYISQCIDEIKQELKQDNIAVKANAVCKLTYLQMLGYDISWAAFNIIEVMSASKFTFKRIGYLAASQCFHEGTDVIMLTTNQIRKDLSSPSQYDTGVALTGLSCFVTPDLARDLANDIMTLMSHTKPYIRKKAVLIMYKVFLKYPESLRPAFPRLKEKLEDPDPGVQSAAVNVICELARRNPKNYLSLAPLFFKLMTSSTNNWVLIKIIKLFGALTPLEPRLGKKLIEPLTNLIHSTSAMSLLYECVNTVIAVLISLSSGMPNHSASIQLCVQKLRILIEDSDQNLKYLGLLAMSKILRTHPKSVQAHKDLVLQCLDDKDESIRLRALDLLYGMVSKKNLMEIVKKLMTHVDKAEGTTYRDELLTKIIDICSQSNYQHITNFEWYISILVELTRLEGTRHGHLIAAQMLDVAIRVKAIRRFAVAQMSALLDSAHLVASSPQRSGICEVLYAAAWICGEFSEHLQEPQQTLEAMLRPKVTTLPGHIQAVYVQNVVKLYAAILQQKEQAADTSAAQEVTQLLVERLPQFVQSADLEVQERASCILQLVKHVQKLQAKDVPVAEEVSALFAGELNPVAPKAQKKVPVPEGLDLDAWINEPLSDSESEDEKPKAMFQDEEQRHTKPRAPEADEQELARRREARRQEQANNPFYIKSSPSPQKRYQDAPGVEHIPVVQIDLSVPLKVPGKWMPLSDQYVKLEEERRHRQRLEKDKRKKKKRERERRGTRRHSSLHTESDEDIAPAQRVDIVTEEMPENALPSDEDDKDPNDPYRALDIDLDKPLADSEKLPVQKHRNAETSKSPEKEDVPLCPVLVRAAMPSQGPSSCSSSRSVFLWFQGEDLDFWLSTTPPAATPALEELEVNTTVTVLKEGQEEPRGEEQDAEEDREQDLEKVGTRERPKDKRKSKKKVPPADEEAAEPVENGTLEEEPLPPMSSYILLAENSYIKMTYDVQGSLQKDSQVTVSVVLENQSDSFLKSMELNVLDSLNARLARPEGSSVHDGVPVPFQLPPGISNEAQFVFTIQSIVMAQKLKGTLSFIAKNDEGSTHEKLDFKLHFTCTSYLVTTPCYSDAFAKLLESGDLSMSSIKVDGISMSFHNLLAKICFHHRFSVVERVDSCASMYSRSIQGHHVCLLVKKGEKSVSVDGKCSDPTLLSNLLEEMKETLATC</sequence>
<dbReference type="SUPFAM" id="SSF48371">
    <property type="entry name" value="ARM repeat"/>
    <property type="match status" value="1"/>
</dbReference>
<dbReference type="Pfam" id="PF26171">
    <property type="entry name" value="Mu_AP3"/>
    <property type="match status" value="1"/>
</dbReference>
<feature type="region of interest" description="Disordered" evidence="18">
    <location>
        <begin position="735"/>
        <end position="834"/>
    </location>
</feature>
<dbReference type="GO" id="GO:0043195">
    <property type="term" value="C:terminal bouton"/>
    <property type="evidence" value="ECO:0007669"/>
    <property type="project" value="TreeGrafter"/>
</dbReference>
<evidence type="ECO:0000313" key="20">
    <source>
        <dbReference type="EMBL" id="MXQ83803.1"/>
    </source>
</evidence>
<keyword evidence="4" id="KW-0813">Transport</keyword>
<dbReference type="SMART" id="SM01354">
    <property type="entry name" value="BLVR"/>
    <property type="match status" value="1"/>
</dbReference>
<feature type="region of interest" description="Disordered" evidence="18">
    <location>
        <begin position="630"/>
        <end position="695"/>
    </location>
</feature>
<evidence type="ECO:0000256" key="16">
    <source>
        <dbReference type="ARBA" id="ARBA00076924"/>
    </source>
</evidence>
<dbReference type="GO" id="GO:0048490">
    <property type="term" value="P:anterograde synaptic vesicle transport"/>
    <property type="evidence" value="ECO:0007669"/>
    <property type="project" value="TreeGrafter"/>
</dbReference>
<dbReference type="InterPro" id="IPR011989">
    <property type="entry name" value="ARM-like"/>
</dbReference>
<dbReference type="InterPro" id="IPR058898">
    <property type="entry name" value="Mu_AP3"/>
</dbReference>
<evidence type="ECO:0000256" key="17">
    <source>
        <dbReference type="ARBA" id="ARBA00077434"/>
    </source>
</evidence>
<dbReference type="PANTHER" id="PTHR22781">
    <property type="entry name" value="DELTA ADAPTIN-RELATED"/>
    <property type="match status" value="1"/>
</dbReference>
<evidence type="ECO:0000256" key="4">
    <source>
        <dbReference type="ARBA" id="ARBA00022448"/>
    </source>
</evidence>
<evidence type="ECO:0000256" key="10">
    <source>
        <dbReference type="ARBA" id="ARBA00023034"/>
    </source>
</evidence>
<dbReference type="GO" id="GO:0000139">
    <property type="term" value="C:Golgi membrane"/>
    <property type="evidence" value="ECO:0007669"/>
    <property type="project" value="UniProtKB-SubCell"/>
</dbReference>
<keyword evidence="21" id="KW-1185">Reference proteome</keyword>
<accession>A0A6B0R8L5</accession>
<dbReference type="Pfam" id="PF01602">
    <property type="entry name" value="Adaptin_N"/>
    <property type="match status" value="1"/>
</dbReference>
<keyword evidence="11" id="KW-0175">Coiled coil</keyword>
<dbReference type="GO" id="GO:0048499">
    <property type="term" value="P:synaptic vesicle membrane organization"/>
    <property type="evidence" value="ECO:0007669"/>
    <property type="project" value="TreeGrafter"/>
</dbReference>
<evidence type="ECO:0000256" key="15">
    <source>
        <dbReference type="ARBA" id="ARBA00076631"/>
    </source>
</evidence>
<dbReference type="FunFam" id="1.25.10.10:FF:000055">
    <property type="entry name" value="AP-3 complex subunit delta"/>
    <property type="match status" value="1"/>
</dbReference>
<comment type="caution">
    <text evidence="20">The sequence shown here is derived from an EMBL/GenBank/DDBJ whole genome shotgun (WGS) entry which is preliminary data.</text>
</comment>
<dbReference type="AlphaFoldDB" id="A0A6B0R8L5"/>
<keyword evidence="6" id="KW-0597">Phosphoprotein</keyword>
<keyword evidence="9" id="KW-0007">Acetylation</keyword>
<dbReference type="EMBL" id="VBQZ03000018">
    <property type="protein sequence ID" value="MXQ83803.1"/>
    <property type="molecule type" value="Genomic_DNA"/>
</dbReference>
<evidence type="ECO:0000256" key="7">
    <source>
        <dbReference type="ARBA" id="ARBA00022737"/>
    </source>
</evidence>
<dbReference type="GO" id="GO:1904115">
    <property type="term" value="C:axon cytoplasm"/>
    <property type="evidence" value="ECO:0007669"/>
    <property type="project" value="GOC"/>
</dbReference>
<evidence type="ECO:0000256" key="5">
    <source>
        <dbReference type="ARBA" id="ARBA00022490"/>
    </source>
</evidence>
<dbReference type="GO" id="GO:0098830">
    <property type="term" value="C:presynaptic endosome"/>
    <property type="evidence" value="ECO:0007669"/>
    <property type="project" value="TreeGrafter"/>
</dbReference>
<keyword evidence="8" id="KW-0653">Protein transport</keyword>